<dbReference type="Proteomes" id="UP000037035">
    <property type="component" value="Unassembled WGS sequence"/>
</dbReference>
<dbReference type="AlphaFoldDB" id="A0A0L6V8G2"/>
<feature type="compositionally biased region" description="Low complexity" evidence="1">
    <location>
        <begin position="57"/>
        <end position="71"/>
    </location>
</feature>
<accession>A0A0L6V8G2</accession>
<evidence type="ECO:0000256" key="1">
    <source>
        <dbReference type="SAM" id="MobiDB-lite"/>
    </source>
</evidence>
<gene>
    <name evidence="2" type="ORF">VP01_2414g1</name>
</gene>
<dbReference type="EMBL" id="LAVV01007297">
    <property type="protein sequence ID" value="KNZ56390.1"/>
    <property type="molecule type" value="Genomic_DNA"/>
</dbReference>
<evidence type="ECO:0000313" key="2">
    <source>
        <dbReference type="EMBL" id="KNZ56390.1"/>
    </source>
</evidence>
<dbReference type="VEuPathDB" id="FungiDB:VP01_2414g1"/>
<feature type="compositionally biased region" description="Low complexity" evidence="1">
    <location>
        <begin position="8"/>
        <end position="20"/>
    </location>
</feature>
<feature type="region of interest" description="Disordered" evidence="1">
    <location>
        <begin position="45"/>
        <end position="75"/>
    </location>
</feature>
<sequence>MLFRKASSKISKSSKTPSRSTVRGYDSLLGITYFDINQDLNRQKGATTPAACRESNSTTPLCSSETPSESTSPRELERSFVLIGAIGLPVIDLSDVMVHRRLSLLLEEQISGNKKFTTITCLISADQK</sequence>
<evidence type="ECO:0000313" key="3">
    <source>
        <dbReference type="Proteomes" id="UP000037035"/>
    </source>
</evidence>
<feature type="region of interest" description="Disordered" evidence="1">
    <location>
        <begin position="1"/>
        <end position="22"/>
    </location>
</feature>
<reference evidence="2 3" key="1">
    <citation type="submission" date="2015-08" db="EMBL/GenBank/DDBJ databases">
        <title>Next Generation Sequencing and Analysis of the Genome of Puccinia sorghi L Schw, the Causal Agent of Maize Common Rust.</title>
        <authorList>
            <person name="Rochi L."/>
            <person name="Burguener G."/>
            <person name="Darino M."/>
            <person name="Turjanski A."/>
            <person name="Kreff E."/>
            <person name="Dieguez M.J."/>
            <person name="Sacco F."/>
        </authorList>
    </citation>
    <scope>NUCLEOTIDE SEQUENCE [LARGE SCALE GENOMIC DNA]</scope>
    <source>
        <strain evidence="2 3">RO10H11247</strain>
    </source>
</reference>
<comment type="caution">
    <text evidence="2">The sequence shown here is derived from an EMBL/GenBank/DDBJ whole genome shotgun (WGS) entry which is preliminary data.</text>
</comment>
<proteinExistence type="predicted"/>
<organism evidence="2 3">
    <name type="scientific">Puccinia sorghi</name>
    <dbReference type="NCBI Taxonomy" id="27349"/>
    <lineage>
        <taxon>Eukaryota</taxon>
        <taxon>Fungi</taxon>
        <taxon>Dikarya</taxon>
        <taxon>Basidiomycota</taxon>
        <taxon>Pucciniomycotina</taxon>
        <taxon>Pucciniomycetes</taxon>
        <taxon>Pucciniales</taxon>
        <taxon>Pucciniaceae</taxon>
        <taxon>Puccinia</taxon>
    </lineage>
</organism>
<dbReference type="OrthoDB" id="2499159at2759"/>
<name>A0A0L6V8G2_9BASI</name>
<protein>
    <submittedName>
        <fullName evidence="2">Uncharacterized protein</fullName>
    </submittedName>
</protein>
<keyword evidence="3" id="KW-1185">Reference proteome</keyword>